<evidence type="ECO:0000256" key="2">
    <source>
        <dbReference type="ARBA" id="ARBA00022475"/>
    </source>
</evidence>
<dbReference type="CDD" id="cd16380">
    <property type="entry name" value="YitT_C"/>
    <property type="match status" value="1"/>
</dbReference>
<dbReference type="InterPro" id="IPR051461">
    <property type="entry name" value="UPF0750_membrane"/>
</dbReference>
<feature type="transmembrane region" description="Helical" evidence="6">
    <location>
        <begin position="110"/>
        <end position="130"/>
    </location>
</feature>
<keyword evidence="3 6" id="KW-0812">Transmembrane</keyword>
<organism evidence="8 9">
    <name type="scientific">Clostridium aciditolerans</name>
    <dbReference type="NCBI Taxonomy" id="339861"/>
    <lineage>
        <taxon>Bacteria</taxon>
        <taxon>Bacillati</taxon>
        <taxon>Bacillota</taxon>
        <taxon>Clostridia</taxon>
        <taxon>Eubacteriales</taxon>
        <taxon>Clostridiaceae</taxon>
        <taxon>Clostridium</taxon>
    </lineage>
</organism>
<feature type="transmembrane region" description="Helical" evidence="6">
    <location>
        <begin position="80"/>
        <end position="98"/>
    </location>
</feature>
<sequence>MDTKFLNKDNIIDFLYIIFGSFLASIGVNMFLIHAKLLSGGVTGVALIIQYLFKIEAGYIILLLNIPLFILSLKKLDKEFTIYSLVGTLSFSLSLVLTHSISNILNINDKLLYCLYGGVINGIGFGLVFTHRGSTGGFDIVTMIIRKKRSNLNIGTISFIINLIIVSISAFIFGLPNALYTLIAMYTTSFVMDNVVKGLRQTKSVFIITEKEEEISKFIMMNLHRGVTYLYGEGAYTKEHKKILYCIIPLSQLPELKNIVTKVDSKAFISILDASEVQGKGFKTSL</sequence>
<comment type="caution">
    <text evidence="8">The sequence shown here is derived from an EMBL/GenBank/DDBJ whole genome shotgun (WGS) entry which is preliminary data.</text>
</comment>
<dbReference type="InterPro" id="IPR015867">
    <property type="entry name" value="N-reg_PII/ATP_PRibTrfase_C"/>
</dbReference>
<evidence type="ECO:0000259" key="7">
    <source>
        <dbReference type="Pfam" id="PF10035"/>
    </source>
</evidence>
<feature type="transmembrane region" description="Helical" evidence="6">
    <location>
        <begin position="12"/>
        <end position="33"/>
    </location>
</feature>
<proteinExistence type="predicted"/>
<dbReference type="Proteomes" id="UP000622687">
    <property type="component" value="Unassembled WGS sequence"/>
</dbReference>
<keyword evidence="2" id="KW-1003">Cell membrane</keyword>
<evidence type="ECO:0000256" key="5">
    <source>
        <dbReference type="ARBA" id="ARBA00023136"/>
    </source>
</evidence>
<evidence type="ECO:0000313" key="8">
    <source>
        <dbReference type="EMBL" id="MBI6875148.1"/>
    </source>
</evidence>
<dbReference type="PANTHER" id="PTHR33545:SF5">
    <property type="entry name" value="UPF0750 MEMBRANE PROTEIN YITT"/>
    <property type="match status" value="1"/>
</dbReference>
<feature type="domain" description="DUF2179" evidence="7">
    <location>
        <begin position="225"/>
        <end position="279"/>
    </location>
</feature>
<reference evidence="8" key="1">
    <citation type="submission" date="2020-12" db="EMBL/GenBank/DDBJ databases">
        <title>Clostridium thailandense sp. nov., a novel acetogenic bacterium isolated from peat land soil in Thailand.</title>
        <authorList>
            <person name="Chaikitkaew S."/>
            <person name="Birkeland N.K."/>
        </authorList>
    </citation>
    <scope>NUCLEOTIDE SEQUENCE</scope>
    <source>
        <strain evidence="8">DSM 17425</strain>
    </source>
</reference>
<dbReference type="Pfam" id="PF10035">
    <property type="entry name" value="DUF2179"/>
    <property type="match status" value="1"/>
</dbReference>
<evidence type="ECO:0000256" key="1">
    <source>
        <dbReference type="ARBA" id="ARBA00004651"/>
    </source>
</evidence>
<feature type="transmembrane region" description="Helical" evidence="6">
    <location>
        <begin position="45"/>
        <end position="68"/>
    </location>
</feature>
<evidence type="ECO:0000313" key="9">
    <source>
        <dbReference type="Proteomes" id="UP000622687"/>
    </source>
</evidence>
<dbReference type="EMBL" id="JAEEGB010000038">
    <property type="protein sequence ID" value="MBI6875148.1"/>
    <property type="molecule type" value="Genomic_DNA"/>
</dbReference>
<gene>
    <name evidence="8" type="ORF">I6U51_20960</name>
</gene>
<dbReference type="PANTHER" id="PTHR33545">
    <property type="entry name" value="UPF0750 MEMBRANE PROTEIN YITT-RELATED"/>
    <property type="match status" value="1"/>
</dbReference>
<dbReference type="GO" id="GO:0005886">
    <property type="term" value="C:plasma membrane"/>
    <property type="evidence" value="ECO:0007669"/>
    <property type="project" value="UniProtKB-SubCell"/>
</dbReference>
<comment type="subcellular location">
    <subcellularLocation>
        <location evidence="1">Cell membrane</location>
        <topology evidence="1">Multi-pass membrane protein</topology>
    </subcellularLocation>
</comment>
<dbReference type="RefSeq" id="WP_211144503.1">
    <property type="nucleotide sequence ID" value="NZ_JAEEGB010000038.1"/>
</dbReference>
<evidence type="ECO:0000256" key="4">
    <source>
        <dbReference type="ARBA" id="ARBA00022989"/>
    </source>
</evidence>
<accession>A0A934HXJ0</accession>
<evidence type="ECO:0000256" key="6">
    <source>
        <dbReference type="SAM" id="Phobius"/>
    </source>
</evidence>
<keyword evidence="5 6" id="KW-0472">Membrane</keyword>
<protein>
    <submittedName>
        <fullName evidence="8">YitT family protein</fullName>
    </submittedName>
</protein>
<keyword evidence="4 6" id="KW-1133">Transmembrane helix</keyword>
<dbReference type="AlphaFoldDB" id="A0A934HXJ0"/>
<name>A0A934HXJ0_9CLOT</name>
<dbReference type="InterPro" id="IPR003740">
    <property type="entry name" value="YitT"/>
</dbReference>
<evidence type="ECO:0000256" key="3">
    <source>
        <dbReference type="ARBA" id="ARBA00022692"/>
    </source>
</evidence>
<feature type="transmembrane region" description="Helical" evidence="6">
    <location>
        <begin position="151"/>
        <end position="172"/>
    </location>
</feature>
<dbReference type="Gene3D" id="3.30.70.120">
    <property type="match status" value="1"/>
</dbReference>
<dbReference type="Pfam" id="PF02588">
    <property type="entry name" value="YitT_membrane"/>
    <property type="match status" value="1"/>
</dbReference>
<dbReference type="InterPro" id="IPR019264">
    <property type="entry name" value="DUF2179"/>
</dbReference>
<dbReference type="PIRSF" id="PIRSF006483">
    <property type="entry name" value="Membrane_protein_YitT"/>
    <property type="match status" value="1"/>
</dbReference>
<keyword evidence="9" id="KW-1185">Reference proteome</keyword>